<reference evidence="1" key="1">
    <citation type="journal article" date="2020" name="Nature">
        <title>Giant virus diversity and host interactions through global metagenomics.</title>
        <authorList>
            <person name="Schulz F."/>
            <person name="Roux S."/>
            <person name="Paez-Espino D."/>
            <person name="Jungbluth S."/>
            <person name="Walsh D.A."/>
            <person name="Denef V.J."/>
            <person name="McMahon K.D."/>
            <person name="Konstantinidis K.T."/>
            <person name="Eloe-Fadrosh E.A."/>
            <person name="Kyrpides N.C."/>
            <person name="Woyke T."/>
        </authorList>
    </citation>
    <scope>NUCLEOTIDE SEQUENCE</scope>
    <source>
        <strain evidence="1">GVMAG-M-3300010158-55</strain>
    </source>
</reference>
<dbReference type="AlphaFoldDB" id="A0A6C0B990"/>
<dbReference type="EMBL" id="MN739095">
    <property type="protein sequence ID" value="QHS88364.1"/>
    <property type="molecule type" value="Genomic_DNA"/>
</dbReference>
<evidence type="ECO:0000313" key="1">
    <source>
        <dbReference type="EMBL" id="QHS88364.1"/>
    </source>
</evidence>
<accession>A0A6C0B990</accession>
<proteinExistence type="predicted"/>
<organism evidence="1">
    <name type="scientific">viral metagenome</name>
    <dbReference type="NCBI Taxonomy" id="1070528"/>
    <lineage>
        <taxon>unclassified sequences</taxon>
        <taxon>metagenomes</taxon>
        <taxon>organismal metagenomes</taxon>
    </lineage>
</organism>
<protein>
    <recommendedName>
        <fullName evidence="2">NET domain-containing protein</fullName>
    </recommendedName>
</protein>
<sequence length="85" mass="10223">MNIQDMKERIENMPKHYQIEIGKILIGQHQITHNENQNGIFVNLSNISYEILEQLQKYIDYVNLQESQINQTELQKDELKDLFFK</sequence>
<name>A0A6C0B990_9ZZZZ</name>
<evidence type="ECO:0008006" key="2">
    <source>
        <dbReference type="Google" id="ProtNLM"/>
    </source>
</evidence>